<evidence type="ECO:0000256" key="3">
    <source>
        <dbReference type="ARBA" id="ARBA00022989"/>
    </source>
</evidence>
<dbReference type="Proteomes" id="UP001597120">
    <property type="component" value="Unassembled WGS sequence"/>
</dbReference>
<evidence type="ECO:0000313" key="7">
    <source>
        <dbReference type="EMBL" id="MFD0871738.1"/>
    </source>
</evidence>
<feature type="transmembrane region" description="Helical" evidence="5">
    <location>
        <begin position="118"/>
        <end position="141"/>
    </location>
</feature>
<feature type="transmembrane region" description="Helical" evidence="5">
    <location>
        <begin position="12"/>
        <end position="32"/>
    </location>
</feature>
<dbReference type="PANTHER" id="PTHR43077:SF10">
    <property type="entry name" value="TRANSPORT PERMEASE PROTEIN"/>
    <property type="match status" value="1"/>
</dbReference>
<dbReference type="InterPro" id="IPR051328">
    <property type="entry name" value="T7SS_ABC-Transporter"/>
</dbReference>
<dbReference type="PANTHER" id="PTHR43077">
    <property type="entry name" value="TRANSPORT PERMEASE YVFS-RELATED"/>
    <property type="match status" value="1"/>
</dbReference>
<keyword evidence="4 5" id="KW-0472">Membrane</keyword>
<feature type="transmembrane region" description="Helical" evidence="5">
    <location>
        <begin position="205"/>
        <end position="224"/>
    </location>
</feature>
<dbReference type="InterPro" id="IPR013525">
    <property type="entry name" value="ABC2_TM"/>
</dbReference>
<gene>
    <name evidence="7" type="ORF">ACFQ03_21650</name>
</gene>
<reference evidence="8" key="1">
    <citation type="journal article" date="2019" name="Int. J. Syst. Evol. Microbiol.">
        <title>The Global Catalogue of Microorganisms (GCM) 10K type strain sequencing project: providing services to taxonomists for standard genome sequencing and annotation.</title>
        <authorList>
            <consortium name="The Broad Institute Genomics Platform"/>
            <consortium name="The Broad Institute Genome Sequencing Center for Infectious Disease"/>
            <person name="Wu L."/>
            <person name="Ma J."/>
        </authorList>
    </citation>
    <scope>NUCLEOTIDE SEQUENCE [LARGE SCALE GENOMIC DNA]</scope>
    <source>
        <strain evidence="8">CCUG 57263</strain>
    </source>
</reference>
<feature type="transmembrane region" description="Helical" evidence="5">
    <location>
        <begin position="147"/>
        <end position="167"/>
    </location>
</feature>
<keyword evidence="8" id="KW-1185">Reference proteome</keyword>
<feature type="transmembrane region" description="Helical" evidence="5">
    <location>
        <begin position="44"/>
        <end position="63"/>
    </location>
</feature>
<protein>
    <submittedName>
        <fullName evidence="7">ABC transporter permease</fullName>
    </submittedName>
</protein>
<evidence type="ECO:0000256" key="5">
    <source>
        <dbReference type="SAM" id="Phobius"/>
    </source>
</evidence>
<sequence>MTIFRFAIKRSFGNKTNVVFLLLLPIVCIFFPEGEDWPHLPYGYQYFGIVILFAGIRLTSILLEDRAKGVVKRLAVAPISYAQYLGQNLLGFSVLLVMQCVIIVMGGVLVGHELYQPLWLLVLYTSFSFTAIAIALAWISFCRSKDTAFLVYMSLIFLFVVLGGLMIPLDIFPALLKKIALLFPTFWLAEGLNWVVFGVNLLDFLLINAVLWLYTLIFLIIGSIRKIH</sequence>
<evidence type="ECO:0000313" key="8">
    <source>
        <dbReference type="Proteomes" id="UP001597120"/>
    </source>
</evidence>
<keyword evidence="2 5" id="KW-0812">Transmembrane</keyword>
<feature type="domain" description="ABC-2 type transporter transmembrane" evidence="6">
    <location>
        <begin position="46"/>
        <end position="223"/>
    </location>
</feature>
<proteinExistence type="predicted"/>
<name>A0ABW3DEV3_9BACL</name>
<evidence type="ECO:0000256" key="1">
    <source>
        <dbReference type="ARBA" id="ARBA00004141"/>
    </source>
</evidence>
<feature type="transmembrane region" description="Helical" evidence="5">
    <location>
        <begin position="92"/>
        <end position="111"/>
    </location>
</feature>
<dbReference type="Pfam" id="PF12698">
    <property type="entry name" value="ABC2_membrane_3"/>
    <property type="match status" value="1"/>
</dbReference>
<accession>A0ABW3DEV3</accession>
<evidence type="ECO:0000256" key="4">
    <source>
        <dbReference type="ARBA" id="ARBA00023136"/>
    </source>
</evidence>
<comment type="caution">
    <text evidence="7">The sequence shown here is derived from an EMBL/GenBank/DDBJ whole genome shotgun (WGS) entry which is preliminary data.</text>
</comment>
<evidence type="ECO:0000256" key="2">
    <source>
        <dbReference type="ARBA" id="ARBA00022692"/>
    </source>
</evidence>
<keyword evidence="3 5" id="KW-1133">Transmembrane helix</keyword>
<dbReference type="EMBL" id="JBHTIU010000088">
    <property type="protein sequence ID" value="MFD0871738.1"/>
    <property type="molecule type" value="Genomic_DNA"/>
</dbReference>
<comment type="subcellular location">
    <subcellularLocation>
        <location evidence="1">Membrane</location>
        <topology evidence="1">Multi-pass membrane protein</topology>
    </subcellularLocation>
</comment>
<organism evidence="7 8">
    <name type="scientific">Paenibacillus residui</name>
    <dbReference type="NCBI Taxonomy" id="629724"/>
    <lineage>
        <taxon>Bacteria</taxon>
        <taxon>Bacillati</taxon>
        <taxon>Bacillota</taxon>
        <taxon>Bacilli</taxon>
        <taxon>Bacillales</taxon>
        <taxon>Paenibacillaceae</taxon>
        <taxon>Paenibacillus</taxon>
    </lineage>
</organism>
<evidence type="ECO:0000259" key="6">
    <source>
        <dbReference type="Pfam" id="PF12698"/>
    </source>
</evidence>
<dbReference type="RefSeq" id="WP_379290916.1">
    <property type="nucleotide sequence ID" value="NZ_JBHTIU010000088.1"/>
</dbReference>